<keyword evidence="2" id="KW-1185">Reference proteome</keyword>
<dbReference type="AlphaFoldDB" id="A0A2V5IRG8"/>
<organism evidence="1 2">
    <name type="scientific">Arthrobacter psychrolactophilus</name>
    <dbReference type="NCBI Taxonomy" id="92442"/>
    <lineage>
        <taxon>Bacteria</taxon>
        <taxon>Bacillati</taxon>
        <taxon>Actinomycetota</taxon>
        <taxon>Actinomycetes</taxon>
        <taxon>Micrococcales</taxon>
        <taxon>Micrococcaceae</taxon>
        <taxon>Arthrobacter</taxon>
    </lineage>
</organism>
<dbReference type="EMBL" id="QJVC01000004">
    <property type="protein sequence ID" value="PYI39125.1"/>
    <property type="molecule type" value="Genomic_DNA"/>
</dbReference>
<protein>
    <recommendedName>
        <fullName evidence="3">Phage shock protein A</fullName>
    </recommendedName>
</protein>
<sequence>MSFLARIFSSKPSPATFDGGSASRDQLTLTEAQLKQRAAVQKMRRGVADVSVSRQRLDLQAVDLQKAMNDLAAQAQASEAGGDWAAAQTAMNRHLIMGEQLADLISQRDALAEQETMLMGALTQLQARVSGFNVTAETLKAAHTAAGADHAIAQALNELEER</sequence>
<evidence type="ECO:0000313" key="1">
    <source>
        <dbReference type="EMBL" id="PYI39125.1"/>
    </source>
</evidence>
<comment type="caution">
    <text evidence="1">The sequence shown here is derived from an EMBL/GenBank/DDBJ whole genome shotgun (WGS) entry which is preliminary data.</text>
</comment>
<evidence type="ECO:0008006" key="3">
    <source>
        <dbReference type="Google" id="ProtNLM"/>
    </source>
</evidence>
<reference evidence="1 2" key="1">
    <citation type="submission" date="2018-05" db="EMBL/GenBank/DDBJ databases">
        <title>Genetic diversity of glacier-inhabiting Cryobacterium bacteria in China and description of Cryobacterium mengkeensis sp. nov. and Arthrobacter glacialis sp. nov.</title>
        <authorList>
            <person name="Liu Q."/>
            <person name="Xin Y.-H."/>
        </authorList>
    </citation>
    <scope>NUCLEOTIDE SEQUENCE [LARGE SCALE GENOMIC DNA]</scope>
    <source>
        <strain evidence="1 2">B7</strain>
    </source>
</reference>
<evidence type="ECO:0000313" key="2">
    <source>
        <dbReference type="Proteomes" id="UP000247980"/>
    </source>
</evidence>
<dbReference type="Proteomes" id="UP000247980">
    <property type="component" value="Unassembled WGS sequence"/>
</dbReference>
<accession>A0A2V5IRG8</accession>
<gene>
    <name evidence="1" type="ORF">CVS30_07420</name>
</gene>
<dbReference type="OrthoDB" id="9779630at2"/>
<dbReference type="RefSeq" id="WP_110484689.1">
    <property type="nucleotide sequence ID" value="NZ_QJVC01000004.1"/>
</dbReference>
<name>A0A2V5IRG8_9MICC</name>
<proteinExistence type="predicted"/>